<dbReference type="PANTHER" id="PTHR42850:SF4">
    <property type="entry name" value="ZINC-DEPENDENT ENDOPOLYPHOSPHATASE"/>
    <property type="match status" value="1"/>
</dbReference>
<dbReference type="GO" id="GO:0005737">
    <property type="term" value="C:cytoplasm"/>
    <property type="evidence" value="ECO:0007669"/>
    <property type="project" value="TreeGrafter"/>
</dbReference>
<reference evidence="2" key="1">
    <citation type="submission" date="2022-07" db="EMBL/GenBank/DDBJ databases">
        <title>Phylogenomic reconstructions and comparative analyses of Kickxellomycotina fungi.</title>
        <authorList>
            <person name="Reynolds N.K."/>
            <person name="Stajich J.E."/>
            <person name="Barry K."/>
            <person name="Grigoriev I.V."/>
            <person name="Crous P."/>
            <person name="Smith M.E."/>
        </authorList>
    </citation>
    <scope>NUCLEOTIDE SEQUENCE</scope>
    <source>
        <strain evidence="2">IMI 214461</strain>
    </source>
</reference>
<sequence length="70" mass="7768">MLKKTFTGAEPKRLIFIGDIHGSVKEFNRLLCTAKFKKDQDQVILVGDLVAKGPDSVAVVRRANQINAWA</sequence>
<evidence type="ECO:0000313" key="3">
    <source>
        <dbReference type="Proteomes" id="UP001150907"/>
    </source>
</evidence>
<dbReference type="GO" id="GO:0000298">
    <property type="term" value="F:endopolyphosphatase activity"/>
    <property type="evidence" value="ECO:0007669"/>
    <property type="project" value="TreeGrafter"/>
</dbReference>
<dbReference type="InterPro" id="IPR004843">
    <property type="entry name" value="Calcineurin-like_PHP"/>
</dbReference>
<accession>A0A9W8EGH3</accession>
<dbReference type="Pfam" id="PF00149">
    <property type="entry name" value="Metallophos"/>
    <property type="match status" value="1"/>
</dbReference>
<dbReference type="AlphaFoldDB" id="A0A9W8EGH3"/>
<evidence type="ECO:0000259" key="1">
    <source>
        <dbReference type="Pfam" id="PF00149"/>
    </source>
</evidence>
<feature type="non-terminal residue" evidence="2">
    <location>
        <position position="70"/>
    </location>
</feature>
<evidence type="ECO:0000313" key="2">
    <source>
        <dbReference type="EMBL" id="KAJ1996662.1"/>
    </source>
</evidence>
<name>A0A9W8EGH3_9FUNG</name>
<dbReference type="InterPro" id="IPR029052">
    <property type="entry name" value="Metallo-depent_PP-like"/>
</dbReference>
<organism evidence="2 3">
    <name type="scientific">Coemansia thaxteri</name>
    <dbReference type="NCBI Taxonomy" id="2663907"/>
    <lineage>
        <taxon>Eukaryota</taxon>
        <taxon>Fungi</taxon>
        <taxon>Fungi incertae sedis</taxon>
        <taxon>Zoopagomycota</taxon>
        <taxon>Kickxellomycotina</taxon>
        <taxon>Kickxellomycetes</taxon>
        <taxon>Kickxellales</taxon>
        <taxon>Kickxellaceae</taxon>
        <taxon>Coemansia</taxon>
    </lineage>
</organism>
<keyword evidence="3" id="KW-1185">Reference proteome</keyword>
<protein>
    <recommendedName>
        <fullName evidence="1">Calcineurin-like phosphoesterase domain-containing protein</fullName>
    </recommendedName>
</protein>
<feature type="domain" description="Calcineurin-like phosphoesterase" evidence="1">
    <location>
        <begin position="13"/>
        <end position="63"/>
    </location>
</feature>
<dbReference type="GO" id="GO:0006798">
    <property type="term" value="P:polyphosphate catabolic process"/>
    <property type="evidence" value="ECO:0007669"/>
    <property type="project" value="TreeGrafter"/>
</dbReference>
<comment type="caution">
    <text evidence="2">The sequence shown here is derived from an EMBL/GenBank/DDBJ whole genome shotgun (WGS) entry which is preliminary data.</text>
</comment>
<dbReference type="PANTHER" id="PTHR42850">
    <property type="entry name" value="METALLOPHOSPHOESTERASE"/>
    <property type="match status" value="1"/>
</dbReference>
<dbReference type="SUPFAM" id="SSF56300">
    <property type="entry name" value="Metallo-dependent phosphatases"/>
    <property type="match status" value="1"/>
</dbReference>
<dbReference type="Proteomes" id="UP001150907">
    <property type="component" value="Unassembled WGS sequence"/>
</dbReference>
<dbReference type="InterPro" id="IPR050126">
    <property type="entry name" value="Ap4A_hydrolase"/>
</dbReference>
<gene>
    <name evidence="2" type="ORF">H4R26_006111</name>
</gene>
<dbReference type="OrthoDB" id="10267127at2759"/>
<dbReference type="GO" id="GO:0016791">
    <property type="term" value="F:phosphatase activity"/>
    <property type="evidence" value="ECO:0007669"/>
    <property type="project" value="TreeGrafter"/>
</dbReference>
<dbReference type="Gene3D" id="3.60.21.10">
    <property type="match status" value="1"/>
</dbReference>
<dbReference type="EMBL" id="JANBQF010001710">
    <property type="protein sequence ID" value="KAJ1996662.1"/>
    <property type="molecule type" value="Genomic_DNA"/>
</dbReference>
<proteinExistence type="predicted"/>